<dbReference type="PANTHER" id="PTHR31313:SF81">
    <property type="entry name" value="TY1 ENHANCER ACTIVATOR"/>
    <property type="match status" value="1"/>
</dbReference>
<dbReference type="Pfam" id="PF00172">
    <property type="entry name" value="Zn_clus"/>
    <property type="match status" value="1"/>
</dbReference>
<dbReference type="Proteomes" id="UP000789375">
    <property type="component" value="Unassembled WGS sequence"/>
</dbReference>
<accession>A0A9N8YP79</accession>
<keyword evidence="5" id="KW-0238">DNA-binding</keyword>
<proteinExistence type="predicted"/>
<dbReference type="GO" id="GO:0008270">
    <property type="term" value="F:zinc ion binding"/>
    <property type="evidence" value="ECO:0007669"/>
    <property type="project" value="InterPro"/>
</dbReference>
<dbReference type="Pfam" id="PF04082">
    <property type="entry name" value="Fungal_trans"/>
    <property type="match status" value="1"/>
</dbReference>
<dbReference type="CDD" id="cd00067">
    <property type="entry name" value="GAL4"/>
    <property type="match status" value="1"/>
</dbReference>
<evidence type="ECO:0000256" key="3">
    <source>
        <dbReference type="ARBA" id="ARBA00022833"/>
    </source>
</evidence>
<dbReference type="InterPro" id="IPR007219">
    <property type="entry name" value="XnlR_reg_dom"/>
</dbReference>
<evidence type="ECO:0000313" key="11">
    <source>
        <dbReference type="Proteomes" id="UP000789375"/>
    </source>
</evidence>
<protein>
    <submittedName>
        <fullName evidence="10">9047_t:CDS:1</fullName>
    </submittedName>
</protein>
<dbReference type="InterPro" id="IPR036864">
    <property type="entry name" value="Zn2-C6_fun-type_DNA-bd_sf"/>
</dbReference>
<dbReference type="GO" id="GO:0006351">
    <property type="term" value="P:DNA-templated transcription"/>
    <property type="evidence" value="ECO:0007669"/>
    <property type="project" value="InterPro"/>
</dbReference>
<keyword evidence="4" id="KW-0805">Transcription regulation</keyword>
<feature type="region of interest" description="Disordered" evidence="8">
    <location>
        <begin position="420"/>
        <end position="445"/>
    </location>
</feature>
<evidence type="ECO:0000256" key="5">
    <source>
        <dbReference type="ARBA" id="ARBA00023125"/>
    </source>
</evidence>
<dbReference type="AlphaFoldDB" id="A0A9N8YP79"/>
<evidence type="ECO:0000256" key="1">
    <source>
        <dbReference type="ARBA" id="ARBA00004123"/>
    </source>
</evidence>
<evidence type="ECO:0000256" key="8">
    <source>
        <dbReference type="SAM" id="MobiDB-lite"/>
    </source>
</evidence>
<feature type="domain" description="Zn(2)-C6 fungal-type" evidence="9">
    <location>
        <begin position="27"/>
        <end position="53"/>
    </location>
</feature>
<evidence type="ECO:0000256" key="6">
    <source>
        <dbReference type="ARBA" id="ARBA00023163"/>
    </source>
</evidence>
<dbReference type="InterPro" id="IPR001138">
    <property type="entry name" value="Zn2Cys6_DnaBD"/>
</dbReference>
<keyword evidence="3" id="KW-0862">Zinc</keyword>
<keyword evidence="11" id="KW-1185">Reference proteome</keyword>
<keyword evidence="2" id="KW-0479">Metal-binding</keyword>
<gene>
    <name evidence="10" type="ORF">FMOSSE_LOCUS520</name>
</gene>
<dbReference type="SMART" id="SM00906">
    <property type="entry name" value="Fungal_trans"/>
    <property type="match status" value="1"/>
</dbReference>
<keyword evidence="6" id="KW-0804">Transcription</keyword>
<comment type="subcellular location">
    <subcellularLocation>
        <location evidence="1">Nucleus</location>
    </subcellularLocation>
</comment>
<dbReference type="InterPro" id="IPR051615">
    <property type="entry name" value="Transcr_Regulatory_Elem"/>
</dbReference>
<dbReference type="GO" id="GO:0005634">
    <property type="term" value="C:nucleus"/>
    <property type="evidence" value="ECO:0007669"/>
    <property type="project" value="UniProtKB-SubCell"/>
</dbReference>
<dbReference type="Gene3D" id="4.10.240.10">
    <property type="entry name" value="Zn(2)-C6 fungal-type DNA-binding domain"/>
    <property type="match status" value="1"/>
</dbReference>
<evidence type="ECO:0000256" key="2">
    <source>
        <dbReference type="ARBA" id="ARBA00022723"/>
    </source>
</evidence>
<evidence type="ECO:0000259" key="9">
    <source>
        <dbReference type="PROSITE" id="PS50048"/>
    </source>
</evidence>
<dbReference type="EMBL" id="CAJVPP010000048">
    <property type="protein sequence ID" value="CAG8437508.1"/>
    <property type="molecule type" value="Genomic_DNA"/>
</dbReference>
<dbReference type="GO" id="GO:0000981">
    <property type="term" value="F:DNA-binding transcription factor activity, RNA polymerase II-specific"/>
    <property type="evidence" value="ECO:0007669"/>
    <property type="project" value="InterPro"/>
</dbReference>
<sequence>MSLFILDDMITDESETHENKRVKITTACDTCRRRKVKCDGASPCANCTRGGLDLLLLSLVLLFVDNVQFDASTKRPRGPPKGFVALIEDRLHTIESLLVNLVNKDNIIENNKEIKRERDISINEESNQRQNFSTFKVRQYSPTNAIAPATLSSPHLFIPTTPPADANHVSDHSSNLIPGFSEDLGSDDEDILLNNLVTPNPANSLHTGSFAFLIPNNQQNVVGGSYVDPPLPSTIPQFSDPPSNISKQLLERYFNHFHPYFPIINRGQFFKMVSCPNVEERPSPLLLNAIYAVGAMFPPTLQDFHSSTFYDRAKNLLDNFIDVPRLSTVQALALLCMVDQGKPSSYRPQTYSSMAIRMAQSMGLNRRNGAVYQGKGRHTKKLVWWGCFILDRLNSLANGDPLAINDKICDIEFPLPDEVDDLDDDNLTQPQSHSSQKSSEQQNIAPTYSSSYAQQTNIFVSFARLARIIGQIVEHLQSTSCIGMPASWTHHVMVNTFEVSLLNWLRELPPFLQYAPSPHDMPLPGHIASLHMHHQTLFLMLHYPYIVSHHSRSPHARMSNTFIKSLNACSKAASVITHIGALNNVYVCITFPTMFYSLTKAAKVHAINLVSPHRGFAINAYRNVVKTIKICRFYEQNNIMTELASQTIASLESVLMSHQDKFSNQETIEISSVSPAIAVSGSMTSPTHIKISPTMANQMFHSGSSLSKQMQPITSNDLKRDASSTNIQQHTSNFTFVQNQGGAGMQQYMPVNQIFDSFAMQMQPSSMMMTPCGTEMTSHEPYWDLGMDLTGQQNMVDGFNNHSYNNVTPTIPIPAASSTTSTPALSTTTVATAADYFSNHQQQQQRSPQQQTSLQVSSPIPVYAAATTNETQPRSNQMSLNSIEQDNDSESNLMNENLSNVELQNIHPTQRYVFTGIGDNNSSIANANGSGRFVIEEENIYGHLSTSNETHQRIFNKIPGRMIKKEDEEEAGQVIATGSDSPNKDAISVLSRRLSGHCCVTPAFNDLKFGGNVGSNRNGNDYSSFGFENNLCHIDGNVYNNSREMKEVNVGFHIGLY</sequence>
<evidence type="ECO:0000256" key="7">
    <source>
        <dbReference type="ARBA" id="ARBA00023242"/>
    </source>
</evidence>
<dbReference type="PANTHER" id="PTHR31313">
    <property type="entry name" value="TY1 ENHANCER ACTIVATOR"/>
    <property type="match status" value="1"/>
</dbReference>
<evidence type="ECO:0000313" key="10">
    <source>
        <dbReference type="EMBL" id="CAG8437508.1"/>
    </source>
</evidence>
<organism evidence="10 11">
    <name type="scientific">Funneliformis mosseae</name>
    <name type="common">Endomycorrhizal fungus</name>
    <name type="synonym">Glomus mosseae</name>
    <dbReference type="NCBI Taxonomy" id="27381"/>
    <lineage>
        <taxon>Eukaryota</taxon>
        <taxon>Fungi</taxon>
        <taxon>Fungi incertae sedis</taxon>
        <taxon>Mucoromycota</taxon>
        <taxon>Glomeromycotina</taxon>
        <taxon>Glomeromycetes</taxon>
        <taxon>Glomerales</taxon>
        <taxon>Glomeraceae</taxon>
        <taxon>Funneliformis</taxon>
    </lineage>
</organism>
<comment type="caution">
    <text evidence="10">The sequence shown here is derived from an EMBL/GenBank/DDBJ whole genome shotgun (WGS) entry which is preliminary data.</text>
</comment>
<dbReference type="SMART" id="SM00066">
    <property type="entry name" value="GAL4"/>
    <property type="match status" value="1"/>
</dbReference>
<keyword evidence="7" id="KW-0539">Nucleus</keyword>
<reference evidence="10" key="1">
    <citation type="submission" date="2021-06" db="EMBL/GenBank/DDBJ databases">
        <authorList>
            <person name="Kallberg Y."/>
            <person name="Tangrot J."/>
            <person name="Rosling A."/>
        </authorList>
    </citation>
    <scope>NUCLEOTIDE SEQUENCE</scope>
    <source>
        <strain evidence="10">87-6 pot B 2015</strain>
    </source>
</reference>
<dbReference type="PROSITE" id="PS50048">
    <property type="entry name" value="ZN2_CY6_FUNGAL_2"/>
    <property type="match status" value="1"/>
</dbReference>
<name>A0A9N8YP79_FUNMO</name>
<dbReference type="CDD" id="cd12148">
    <property type="entry name" value="fungal_TF_MHR"/>
    <property type="match status" value="1"/>
</dbReference>
<evidence type="ECO:0000256" key="4">
    <source>
        <dbReference type="ARBA" id="ARBA00023015"/>
    </source>
</evidence>
<feature type="compositionally biased region" description="Low complexity" evidence="8">
    <location>
        <begin position="429"/>
        <end position="442"/>
    </location>
</feature>
<dbReference type="GO" id="GO:0003677">
    <property type="term" value="F:DNA binding"/>
    <property type="evidence" value="ECO:0007669"/>
    <property type="project" value="UniProtKB-KW"/>
</dbReference>
<dbReference type="SUPFAM" id="SSF57701">
    <property type="entry name" value="Zn2/Cys6 DNA-binding domain"/>
    <property type="match status" value="1"/>
</dbReference>